<name>J3EZX9_9EURY</name>
<feature type="compositionally biased region" description="Polar residues" evidence="1">
    <location>
        <begin position="35"/>
        <end position="46"/>
    </location>
</feature>
<accession>J3EZX9</accession>
<organism evidence="2 3">
    <name type="scientific">Halogranum salarium B-1</name>
    <dbReference type="NCBI Taxonomy" id="1210908"/>
    <lineage>
        <taxon>Archaea</taxon>
        <taxon>Methanobacteriati</taxon>
        <taxon>Methanobacteriota</taxon>
        <taxon>Stenosarchaea group</taxon>
        <taxon>Halobacteria</taxon>
        <taxon>Halobacteriales</taxon>
        <taxon>Haloferacaceae</taxon>
    </lineage>
</organism>
<dbReference type="Proteomes" id="UP000007813">
    <property type="component" value="Unassembled WGS sequence"/>
</dbReference>
<reference evidence="2 3" key="1">
    <citation type="journal article" date="2012" name="J. Bacteriol.">
        <title>Draft Genome Sequence of the Extremely Halophilic Archaeon Halogranum salarium B-1T.</title>
        <authorList>
            <person name="Kim K.K."/>
            <person name="Lee K.C."/>
            <person name="Lee J.S."/>
        </authorList>
    </citation>
    <scope>NUCLEOTIDE SEQUENCE [LARGE SCALE GENOMIC DNA]</scope>
    <source>
        <strain evidence="2 3">B-1</strain>
    </source>
</reference>
<sequence length="181" mass="18989">MRLTTVLAVLQLLVVLSGCLAGSPSGSGPDVGERVTTQADESTVHLSSDETRLVSRNDLRAALTETGGDPDAYDLRLYYVDAEGVWHRADTDGTVGSAVADGDVVPGIFVDDSPGASGTQIPERLDVPPSDRPVYVWKVTKTIGTPETTVVDAESGETLGVWTVPGHGRPPPTESTESTET</sequence>
<gene>
    <name evidence="2" type="ORF">HSB1_02830</name>
</gene>
<dbReference type="EMBL" id="ALJD01000002">
    <property type="protein sequence ID" value="EJN61242.1"/>
    <property type="molecule type" value="Genomic_DNA"/>
</dbReference>
<evidence type="ECO:0000313" key="3">
    <source>
        <dbReference type="Proteomes" id="UP000007813"/>
    </source>
</evidence>
<dbReference type="AlphaFoldDB" id="J3EZX9"/>
<feature type="region of interest" description="Disordered" evidence="1">
    <location>
        <begin position="23"/>
        <end position="50"/>
    </location>
</feature>
<protein>
    <recommendedName>
        <fullName evidence="4">PepSY domain-containing protein</fullName>
    </recommendedName>
</protein>
<proteinExistence type="predicted"/>
<evidence type="ECO:0008006" key="4">
    <source>
        <dbReference type="Google" id="ProtNLM"/>
    </source>
</evidence>
<dbReference type="RefSeq" id="WP_009365631.1">
    <property type="nucleotide sequence ID" value="NZ_ALJD01000002.1"/>
</dbReference>
<evidence type="ECO:0000313" key="2">
    <source>
        <dbReference type="EMBL" id="EJN61242.1"/>
    </source>
</evidence>
<evidence type="ECO:0000256" key="1">
    <source>
        <dbReference type="SAM" id="MobiDB-lite"/>
    </source>
</evidence>
<dbReference type="OrthoDB" id="382943at2157"/>
<dbReference type="PROSITE" id="PS51257">
    <property type="entry name" value="PROKAR_LIPOPROTEIN"/>
    <property type="match status" value="1"/>
</dbReference>
<comment type="caution">
    <text evidence="2">The sequence shown here is derived from an EMBL/GenBank/DDBJ whole genome shotgun (WGS) entry which is preliminary data.</text>
</comment>